<dbReference type="Proteomes" id="UP000654257">
    <property type="component" value="Unassembled WGS sequence"/>
</dbReference>
<dbReference type="RefSeq" id="WP_188544477.1">
    <property type="nucleotide sequence ID" value="NZ_BMCU01000002.1"/>
</dbReference>
<evidence type="ECO:0000313" key="3">
    <source>
        <dbReference type="Proteomes" id="UP000654257"/>
    </source>
</evidence>
<organism evidence="2 3">
    <name type="scientific">Rhodococcoides trifolii</name>
    <dbReference type="NCBI Taxonomy" id="908250"/>
    <lineage>
        <taxon>Bacteria</taxon>
        <taxon>Bacillati</taxon>
        <taxon>Actinomycetota</taxon>
        <taxon>Actinomycetes</taxon>
        <taxon>Mycobacteriales</taxon>
        <taxon>Nocardiaceae</taxon>
        <taxon>Rhodococcoides</taxon>
    </lineage>
</organism>
<protein>
    <submittedName>
        <fullName evidence="2">Uncharacterized protein</fullName>
    </submittedName>
</protein>
<feature type="region of interest" description="Disordered" evidence="1">
    <location>
        <begin position="72"/>
        <end position="137"/>
    </location>
</feature>
<dbReference type="InterPro" id="IPR055595">
    <property type="entry name" value="DUF7171"/>
</dbReference>
<accession>A0A917D1N0</accession>
<feature type="compositionally biased region" description="Low complexity" evidence="1">
    <location>
        <begin position="98"/>
        <end position="114"/>
    </location>
</feature>
<dbReference type="Pfam" id="PF23785">
    <property type="entry name" value="DUF7171"/>
    <property type="match status" value="1"/>
</dbReference>
<comment type="caution">
    <text evidence="2">The sequence shown here is derived from an EMBL/GenBank/DDBJ whole genome shotgun (WGS) entry which is preliminary data.</text>
</comment>
<dbReference type="EMBL" id="BMCU01000002">
    <property type="protein sequence ID" value="GGG04375.1"/>
    <property type="molecule type" value="Genomic_DNA"/>
</dbReference>
<reference evidence="2" key="1">
    <citation type="journal article" date="2014" name="Int. J. Syst. Evol. Microbiol.">
        <title>Complete genome sequence of Corynebacterium casei LMG S-19264T (=DSM 44701T), isolated from a smear-ripened cheese.</title>
        <authorList>
            <consortium name="US DOE Joint Genome Institute (JGI-PGF)"/>
            <person name="Walter F."/>
            <person name="Albersmeier A."/>
            <person name="Kalinowski J."/>
            <person name="Ruckert C."/>
        </authorList>
    </citation>
    <scope>NUCLEOTIDE SEQUENCE</scope>
    <source>
        <strain evidence="2">CCM 7905</strain>
    </source>
</reference>
<name>A0A917D1N0_9NOCA</name>
<proteinExistence type="predicted"/>
<reference evidence="2" key="2">
    <citation type="submission" date="2020-09" db="EMBL/GenBank/DDBJ databases">
        <authorList>
            <person name="Sun Q."/>
            <person name="Sedlacek I."/>
        </authorList>
    </citation>
    <scope>NUCLEOTIDE SEQUENCE</scope>
    <source>
        <strain evidence="2">CCM 7905</strain>
    </source>
</reference>
<keyword evidence="3" id="KW-1185">Reference proteome</keyword>
<dbReference type="AlphaFoldDB" id="A0A917D1N0"/>
<evidence type="ECO:0000313" key="2">
    <source>
        <dbReference type="EMBL" id="GGG04375.1"/>
    </source>
</evidence>
<sequence>MAIVKTNPNGDKSTVDGMAKYSFSGSPTDQFEHIAEVNEMRTMTITVICRASGKETIEDGERTHVKWRVVNAELGKSVDKPAADPELDYDGEGGGEYGDYTDSDSNSDSNSNTDSDNDTPPAATEFDGGPSFSGKDN</sequence>
<gene>
    <name evidence="2" type="ORF">GCM10007304_18110</name>
</gene>
<evidence type="ECO:0000256" key="1">
    <source>
        <dbReference type="SAM" id="MobiDB-lite"/>
    </source>
</evidence>